<dbReference type="AlphaFoldDB" id="A1ZP36"/>
<dbReference type="GO" id="GO:0005829">
    <property type="term" value="C:cytosol"/>
    <property type="evidence" value="ECO:0007669"/>
    <property type="project" value="TreeGrafter"/>
</dbReference>
<reference evidence="4 5" key="1">
    <citation type="submission" date="2007-01" db="EMBL/GenBank/DDBJ databases">
        <authorList>
            <person name="Haygood M."/>
            <person name="Podell S."/>
            <person name="Anderson C."/>
            <person name="Hopkinson B."/>
            <person name="Roe K."/>
            <person name="Barbeau K."/>
            <person name="Gaasterland T."/>
            <person name="Ferriera S."/>
            <person name="Johnson J."/>
            <person name="Kravitz S."/>
            <person name="Beeson K."/>
            <person name="Sutton G."/>
            <person name="Rogers Y.-H."/>
            <person name="Friedman R."/>
            <person name="Frazier M."/>
            <person name="Venter J.C."/>
        </authorList>
    </citation>
    <scope>NUCLEOTIDE SEQUENCE [LARGE SCALE GENOMIC DNA]</scope>
    <source>
        <strain evidence="4 5">ATCC 23134</strain>
    </source>
</reference>
<dbReference type="GO" id="GO:0051082">
    <property type="term" value="F:unfolded protein binding"/>
    <property type="evidence" value="ECO:0007669"/>
    <property type="project" value="InterPro"/>
</dbReference>
<dbReference type="SMART" id="SM00935">
    <property type="entry name" value="OmpH"/>
    <property type="match status" value="1"/>
</dbReference>
<evidence type="ECO:0000256" key="2">
    <source>
        <dbReference type="ARBA" id="ARBA00022729"/>
    </source>
</evidence>
<dbReference type="Proteomes" id="UP000004095">
    <property type="component" value="Unassembled WGS sequence"/>
</dbReference>
<feature type="chain" id="PRO_5002641769" description="OmpH family outer membrane protein" evidence="3">
    <location>
        <begin position="23"/>
        <end position="182"/>
    </location>
</feature>
<dbReference type="PANTHER" id="PTHR35089:SF1">
    <property type="entry name" value="CHAPERONE PROTEIN SKP"/>
    <property type="match status" value="1"/>
</dbReference>
<feature type="signal peptide" evidence="3">
    <location>
        <begin position="1"/>
        <end position="22"/>
    </location>
</feature>
<dbReference type="eggNOG" id="COG2825">
    <property type="taxonomic scope" value="Bacteria"/>
</dbReference>
<dbReference type="InterPro" id="IPR024930">
    <property type="entry name" value="Skp_dom_sf"/>
</dbReference>
<sequence length="182" mass="21059">MKKTTYILLLILLVSFTSNVLAQTSPKVRFIDLQYVAQQLPAFKKAQKDLSALRKQLESELLKKQGELKKKFGAYEKEAPTMSDLIRASREQELKRLQDELVKFDRTARQQTMVKEQQLLSPIYKSISKNVETYSAEKQIDFVLRKDQLVYDTKAFNISDDILRKMGITPKKITPKGSNNKK</sequence>
<evidence type="ECO:0000256" key="3">
    <source>
        <dbReference type="SAM" id="SignalP"/>
    </source>
</evidence>
<keyword evidence="5" id="KW-1185">Reference proteome</keyword>
<dbReference type="InterPro" id="IPR005632">
    <property type="entry name" value="Chaperone_Skp"/>
</dbReference>
<dbReference type="SUPFAM" id="SSF111384">
    <property type="entry name" value="OmpH-like"/>
    <property type="match status" value="1"/>
</dbReference>
<keyword evidence="2 3" id="KW-0732">Signal</keyword>
<dbReference type="GO" id="GO:0050821">
    <property type="term" value="P:protein stabilization"/>
    <property type="evidence" value="ECO:0007669"/>
    <property type="project" value="TreeGrafter"/>
</dbReference>
<proteinExistence type="inferred from homology"/>
<organism evidence="4 5">
    <name type="scientific">Microscilla marina ATCC 23134</name>
    <dbReference type="NCBI Taxonomy" id="313606"/>
    <lineage>
        <taxon>Bacteria</taxon>
        <taxon>Pseudomonadati</taxon>
        <taxon>Bacteroidota</taxon>
        <taxon>Cytophagia</taxon>
        <taxon>Cytophagales</taxon>
        <taxon>Microscillaceae</taxon>
        <taxon>Microscilla</taxon>
    </lineage>
</organism>
<evidence type="ECO:0000313" key="4">
    <source>
        <dbReference type="EMBL" id="EAY27828.1"/>
    </source>
</evidence>
<comment type="similarity">
    <text evidence="1">Belongs to the Skp family.</text>
</comment>
<evidence type="ECO:0000256" key="1">
    <source>
        <dbReference type="ARBA" id="ARBA00009091"/>
    </source>
</evidence>
<protein>
    <recommendedName>
        <fullName evidence="6">OmpH family outer membrane protein</fullName>
    </recommendedName>
</protein>
<dbReference type="OrthoDB" id="1493480at2"/>
<dbReference type="EMBL" id="AAWS01000020">
    <property type="protein sequence ID" value="EAY27828.1"/>
    <property type="molecule type" value="Genomic_DNA"/>
</dbReference>
<evidence type="ECO:0008006" key="6">
    <source>
        <dbReference type="Google" id="ProtNLM"/>
    </source>
</evidence>
<dbReference type="RefSeq" id="WP_002698814.1">
    <property type="nucleotide sequence ID" value="NZ_AAWS01000020.1"/>
</dbReference>
<name>A1ZP36_MICM2</name>
<dbReference type="Pfam" id="PF03938">
    <property type="entry name" value="OmpH"/>
    <property type="match status" value="1"/>
</dbReference>
<gene>
    <name evidence="4" type="ORF">M23134_00269</name>
</gene>
<comment type="caution">
    <text evidence="4">The sequence shown here is derived from an EMBL/GenBank/DDBJ whole genome shotgun (WGS) entry which is preliminary data.</text>
</comment>
<accession>A1ZP36</accession>
<evidence type="ECO:0000313" key="5">
    <source>
        <dbReference type="Proteomes" id="UP000004095"/>
    </source>
</evidence>
<dbReference type="Gene3D" id="3.30.910.20">
    <property type="entry name" value="Skp domain"/>
    <property type="match status" value="1"/>
</dbReference>
<dbReference type="PANTHER" id="PTHR35089">
    <property type="entry name" value="CHAPERONE PROTEIN SKP"/>
    <property type="match status" value="1"/>
</dbReference>